<feature type="transmembrane region" description="Helical" evidence="2">
    <location>
        <begin position="192"/>
        <end position="214"/>
    </location>
</feature>
<evidence type="ECO:0000256" key="1">
    <source>
        <dbReference type="SAM" id="MobiDB-lite"/>
    </source>
</evidence>
<keyword evidence="2" id="KW-0812">Transmembrane</keyword>
<dbReference type="Gene3D" id="1.20.144.10">
    <property type="entry name" value="Phosphatidic acid phosphatase type 2/haloperoxidase"/>
    <property type="match status" value="1"/>
</dbReference>
<keyword evidence="2" id="KW-0472">Membrane</keyword>
<comment type="caution">
    <text evidence="4">The sequence shown here is derived from an EMBL/GenBank/DDBJ whole genome shotgun (WGS) entry which is preliminary data.</text>
</comment>
<dbReference type="Pfam" id="PF01569">
    <property type="entry name" value="PAP2"/>
    <property type="match status" value="1"/>
</dbReference>
<dbReference type="CDD" id="cd01610">
    <property type="entry name" value="PAP2_like"/>
    <property type="match status" value="1"/>
</dbReference>
<feature type="transmembrane region" description="Helical" evidence="2">
    <location>
        <begin position="21"/>
        <end position="41"/>
    </location>
</feature>
<feature type="transmembrane region" description="Helical" evidence="2">
    <location>
        <begin position="164"/>
        <end position="186"/>
    </location>
</feature>
<organism evidence="4 5">
    <name type="scientific">Prauserella oleivorans</name>
    <dbReference type="NCBI Taxonomy" id="1478153"/>
    <lineage>
        <taxon>Bacteria</taxon>
        <taxon>Bacillati</taxon>
        <taxon>Actinomycetota</taxon>
        <taxon>Actinomycetes</taxon>
        <taxon>Pseudonocardiales</taxon>
        <taxon>Pseudonocardiaceae</taxon>
        <taxon>Prauserella</taxon>
    </lineage>
</organism>
<keyword evidence="2" id="KW-1133">Transmembrane helix</keyword>
<evidence type="ECO:0000313" key="4">
    <source>
        <dbReference type="EMBL" id="MFD2801958.1"/>
    </source>
</evidence>
<feature type="transmembrane region" description="Helical" evidence="2">
    <location>
        <begin position="72"/>
        <end position="95"/>
    </location>
</feature>
<feature type="region of interest" description="Disordered" evidence="1">
    <location>
        <begin position="226"/>
        <end position="261"/>
    </location>
</feature>
<sequence>MVTKTPPHAATRSSRQQAIHLRKSAFACLLALGVCYVLFVWTTGGRVLDEWIGLSTSDVAVQPNRSGFAQAVLAWSGDPLVLAGLLVVVALVGAVSGRLGPGLLGIAIVGGSVVGARLLKLILIRPDLGIEASTTHNSFPSGHVAAAAGLVLAALYAMPTRARWWCAIPGAVAVSTVGAATVAVGWHRPSDVLGGVLTATALCLLTAACSHAWACRSLPGEHCDTQRYVSDPVDRGRPGRPRRSRTGAEQTGTRRARGRVR</sequence>
<dbReference type="SMART" id="SM00014">
    <property type="entry name" value="acidPPc"/>
    <property type="match status" value="1"/>
</dbReference>
<evidence type="ECO:0000313" key="5">
    <source>
        <dbReference type="Proteomes" id="UP001597478"/>
    </source>
</evidence>
<dbReference type="InterPro" id="IPR036938">
    <property type="entry name" value="PAP2/HPO_sf"/>
</dbReference>
<gene>
    <name evidence="4" type="ORF">ACFS2C_21450</name>
</gene>
<dbReference type="RefSeq" id="WP_377384518.1">
    <property type="nucleotide sequence ID" value="NZ_JBHSAN010000003.1"/>
</dbReference>
<proteinExistence type="predicted"/>
<dbReference type="InterPro" id="IPR000326">
    <property type="entry name" value="PAP2/HPO"/>
</dbReference>
<keyword evidence="5" id="KW-1185">Reference proteome</keyword>
<dbReference type="EMBL" id="JBHUOF010000039">
    <property type="protein sequence ID" value="MFD2801958.1"/>
    <property type="molecule type" value="Genomic_DNA"/>
</dbReference>
<dbReference type="Proteomes" id="UP001597478">
    <property type="component" value="Unassembled WGS sequence"/>
</dbReference>
<accession>A0ABW5WD57</accession>
<feature type="domain" description="Phosphatidic acid phosphatase type 2/haloperoxidase" evidence="3">
    <location>
        <begin position="101"/>
        <end position="207"/>
    </location>
</feature>
<feature type="transmembrane region" description="Helical" evidence="2">
    <location>
        <begin position="139"/>
        <end position="157"/>
    </location>
</feature>
<protein>
    <submittedName>
        <fullName evidence="4">Phosphatase PAP2 family protein</fullName>
    </submittedName>
</protein>
<dbReference type="SUPFAM" id="SSF48317">
    <property type="entry name" value="Acid phosphatase/Vanadium-dependent haloperoxidase"/>
    <property type="match status" value="1"/>
</dbReference>
<name>A0ABW5WD57_9PSEU</name>
<evidence type="ECO:0000256" key="2">
    <source>
        <dbReference type="SAM" id="Phobius"/>
    </source>
</evidence>
<reference evidence="5" key="1">
    <citation type="journal article" date="2019" name="Int. J. Syst. Evol. Microbiol.">
        <title>The Global Catalogue of Microorganisms (GCM) 10K type strain sequencing project: providing services to taxonomists for standard genome sequencing and annotation.</title>
        <authorList>
            <consortium name="The Broad Institute Genomics Platform"/>
            <consortium name="The Broad Institute Genome Sequencing Center for Infectious Disease"/>
            <person name="Wu L."/>
            <person name="Ma J."/>
        </authorList>
    </citation>
    <scope>NUCLEOTIDE SEQUENCE [LARGE SCALE GENOMIC DNA]</scope>
    <source>
        <strain evidence="5">IBRC-M 10906</strain>
    </source>
</reference>
<feature type="transmembrane region" description="Helical" evidence="2">
    <location>
        <begin position="102"/>
        <end position="119"/>
    </location>
</feature>
<evidence type="ECO:0000259" key="3">
    <source>
        <dbReference type="SMART" id="SM00014"/>
    </source>
</evidence>